<dbReference type="EMBL" id="JBBKZU010000023">
    <property type="protein sequence ID" value="MEJ8815763.1"/>
    <property type="molecule type" value="Genomic_DNA"/>
</dbReference>
<name>A0ABU8VQ48_9BURK</name>
<proteinExistence type="predicted"/>
<evidence type="ECO:0000313" key="2">
    <source>
        <dbReference type="EMBL" id="MEJ8815763.1"/>
    </source>
</evidence>
<sequence>MAKTDRKGGRSSNVSKSGKRKAVGRRRSTDAAFRKSARRKVSDAALLVEDEFNNLRAAHRAYDCVQNLLTPLSPLEVDEFRIHPLELSALMEVVNAEMVRRIQTVTDAIESVREALH</sequence>
<keyword evidence="3" id="KW-1185">Reference proteome</keyword>
<protein>
    <submittedName>
        <fullName evidence="2">Uncharacterized protein</fullName>
    </submittedName>
</protein>
<gene>
    <name evidence="2" type="ORF">WKW77_32195</name>
</gene>
<feature type="region of interest" description="Disordered" evidence="1">
    <location>
        <begin position="1"/>
        <end position="35"/>
    </location>
</feature>
<evidence type="ECO:0000256" key="1">
    <source>
        <dbReference type="SAM" id="MobiDB-lite"/>
    </source>
</evidence>
<feature type="compositionally biased region" description="Basic residues" evidence="1">
    <location>
        <begin position="17"/>
        <end position="26"/>
    </location>
</feature>
<comment type="caution">
    <text evidence="2">The sequence shown here is derived from an EMBL/GenBank/DDBJ whole genome shotgun (WGS) entry which is preliminary data.</text>
</comment>
<evidence type="ECO:0000313" key="3">
    <source>
        <dbReference type="Proteomes" id="UP001365846"/>
    </source>
</evidence>
<dbReference type="Proteomes" id="UP001365846">
    <property type="component" value="Unassembled WGS sequence"/>
</dbReference>
<dbReference type="RefSeq" id="WP_340360961.1">
    <property type="nucleotide sequence ID" value="NZ_JBBKZU010000023.1"/>
</dbReference>
<reference evidence="2 3" key="1">
    <citation type="submission" date="2024-03" db="EMBL/GenBank/DDBJ databases">
        <title>Novel species of the genus Variovorax.</title>
        <authorList>
            <person name="Liu Q."/>
            <person name="Xin Y.-H."/>
        </authorList>
    </citation>
    <scope>NUCLEOTIDE SEQUENCE [LARGE SCALE GENOMIC DNA]</scope>
    <source>
        <strain evidence="2 3">KACC 18899</strain>
    </source>
</reference>
<organism evidence="2 3">
    <name type="scientific">Variovorax ureilyticus</name>
    <dbReference type="NCBI Taxonomy" id="1836198"/>
    <lineage>
        <taxon>Bacteria</taxon>
        <taxon>Pseudomonadati</taxon>
        <taxon>Pseudomonadota</taxon>
        <taxon>Betaproteobacteria</taxon>
        <taxon>Burkholderiales</taxon>
        <taxon>Comamonadaceae</taxon>
        <taxon>Variovorax</taxon>
    </lineage>
</organism>
<accession>A0ABU8VQ48</accession>